<dbReference type="InterPro" id="IPR016040">
    <property type="entry name" value="NAD(P)-bd_dom"/>
</dbReference>
<sequence length="290" mass="30213">MSQDTLLITGASGQLGQLVLKHIADKTSAKVIAASRDPSKLSTAFETRAADFDKPETLAEAFKGVDRLLIISTDALAVPGQRLKQHQAAIAAAKAAGVKHIVYTSLPNPEPGNLISFAPDHYGTEQAVINSGLDYTILRNNWYAENSLMALPHAVATGQWFTSTKGGKIGYVTREDAAIAAATVLANPPATKAIYTITGPQALSHTEVAALVTEVTGKPLSVVDVADADFRGGLIAAGLPDFVADMLTSAEAAIRAGQLSGVTTDLYSLTGKAPTTFREFITAAKGALLA</sequence>
<protein>
    <submittedName>
        <fullName evidence="2">SDR family oxidoreductase</fullName>
    </submittedName>
</protein>
<dbReference type="RefSeq" id="WP_272745858.1">
    <property type="nucleotide sequence ID" value="NZ_JAQQKV010000004.1"/>
</dbReference>
<dbReference type="Pfam" id="PF13460">
    <property type="entry name" value="NAD_binding_10"/>
    <property type="match status" value="1"/>
</dbReference>
<comment type="caution">
    <text evidence="2">The sequence shown here is derived from an EMBL/GenBank/DDBJ whole genome shotgun (WGS) entry which is preliminary data.</text>
</comment>
<dbReference type="InterPro" id="IPR036291">
    <property type="entry name" value="NAD(P)-bd_dom_sf"/>
</dbReference>
<evidence type="ECO:0000313" key="3">
    <source>
        <dbReference type="Proteomes" id="UP001218579"/>
    </source>
</evidence>
<gene>
    <name evidence="2" type="ORF">PQU98_15430</name>
</gene>
<organism evidence="2 3">
    <name type="scientific">Asticcacaulis machinosus</name>
    <dbReference type="NCBI Taxonomy" id="2984211"/>
    <lineage>
        <taxon>Bacteria</taxon>
        <taxon>Pseudomonadati</taxon>
        <taxon>Pseudomonadota</taxon>
        <taxon>Alphaproteobacteria</taxon>
        <taxon>Caulobacterales</taxon>
        <taxon>Caulobacteraceae</taxon>
        <taxon>Asticcacaulis</taxon>
    </lineage>
</organism>
<dbReference type="PANTHER" id="PTHR47129:SF1">
    <property type="entry name" value="NMRA-LIKE DOMAIN-CONTAINING PROTEIN"/>
    <property type="match status" value="1"/>
</dbReference>
<accession>A0ABT5HMT6</accession>
<dbReference type="InterPro" id="IPR052718">
    <property type="entry name" value="NmrA-type_oxidoreductase"/>
</dbReference>
<dbReference type="Proteomes" id="UP001218579">
    <property type="component" value="Unassembled WGS sequence"/>
</dbReference>
<reference evidence="2 3" key="1">
    <citation type="submission" date="2023-01" db="EMBL/GenBank/DDBJ databases">
        <title>Novel species of the genus Asticcacaulis isolated from rivers.</title>
        <authorList>
            <person name="Lu H."/>
        </authorList>
    </citation>
    <scope>NUCLEOTIDE SEQUENCE [LARGE SCALE GENOMIC DNA]</scope>
    <source>
        <strain evidence="2 3">LKC15W</strain>
    </source>
</reference>
<feature type="domain" description="NAD(P)-binding" evidence="1">
    <location>
        <begin position="10"/>
        <end position="188"/>
    </location>
</feature>
<dbReference type="SUPFAM" id="SSF51735">
    <property type="entry name" value="NAD(P)-binding Rossmann-fold domains"/>
    <property type="match status" value="1"/>
</dbReference>
<dbReference type="Gene3D" id="3.40.50.720">
    <property type="entry name" value="NAD(P)-binding Rossmann-like Domain"/>
    <property type="match status" value="1"/>
</dbReference>
<dbReference type="CDD" id="cd05269">
    <property type="entry name" value="TMR_SDR_a"/>
    <property type="match status" value="1"/>
</dbReference>
<dbReference type="PANTHER" id="PTHR47129">
    <property type="entry name" value="QUINONE OXIDOREDUCTASE 2"/>
    <property type="match status" value="1"/>
</dbReference>
<dbReference type="EMBL" id="JAQQKV010000004">
    <property type="protein sequence ID" value="MDC7677533.1"/>
    <property type="molecule type" value="Genomic_DNA"/>
</dbReference>
<evidence type="ECO:0000259" key="1">
    <source>
        <dbReference type="Pfam" id="PF13460"/>
    </source>
</evidence>
<keyword evidence="3" id="KW-1185">Reference proteome</keyword>
<proteinExistence type="predicted"/>
<dbReference type="Gene3D" id="3.90.25.10">
    <property type="entry name" value="UDP-galactose 4-epimerase, domain 1"/>
    <property type="match status" value="1"/>
</dbReference>
<name>A0ABT5HMT6_9CAUL</name>
<evidence type="ECO:0000313" key="2">
    <source>
        <dbReference type="EMBL" id="MDC7677533.1"/>
    </source>
</evidence>